<sequence>MSDNPKKVEKRLKEIFVSDDVLFDVFKFCGPFVLGLNVALEWSLGSLIICHTRYADELQIPLPNKVIGFKHLTISYINQTAIEFLQRISHLFDSKYIKLSITTSVGRSWQIILDQIWPLINDKICGISIPFDTFNRFRKFSPSFLRRCAKLRLVHIRSSKFSCDDSARTSSEQALAKWLHTPRGDGLPKGLQCECCPIGMEGLEQEFVNSTNPVNFIISFWDWDSDVVVPFELQNNLTGEQLVWRRFDEYKWLLVRCPIERDEAKWAKWEQEAAEWHCYWQWNSININLDDWDIGDG</sequence>
<proteinExistence type="predicted"/>
<name>A0A183C8M1_GLOPA</name>
<evidence type="ECO:0000313" key="1">
    <source>
        <dbReference type="Proteomes" id="UP000050741"/>
    </source>
</evidence>
<protein>
    <submittedName>
        <fullName evidence="2">FBA_2 domain-containing protein</fullName>
    </submittedName>
</protein>
<evidence type="ECO:0000313" key="2">
    <source>
        <dbReference type="WBParaSite" id="GPLIN_000921700"/>
    </source>
</evidence>
<organism evidence="1 2">
    <name type="scientific">Globodera pallida</name>
    <name type="common">Potato cyst nematode worm</name>
    <name type="synonym">Heterodera pallida</name>
    <dbReference type="NCBI Taxonomy" id="36090"/>
    <lineage>
        <taxon>Eukaryota</taxon>
        <taxon>Metazoa</taxon>
        <taxon>Ecdysozoa</taxon>
        <taxon>Nematoda</taxon>
        <taxon>Chromadorea</taxon>
        <taxon>Rhabditida</taxon>
        <taxon>Tylenchina</taxon>
        <taxon>Tylenchomorpha</taxon>
        <taxon>Tylenchoidea</taxon>
        <taxon>Heteroderidae</taxon>
        <taxon>Heteroderinae</taxon>
        <taxon>Globodera</taxon>
    </lineage>
</organism>
<keyword evidence="1" id="KW-1185">Reference proteome</keyword>
<dbReference type="Proteomes" id="UP000050741">
    <property type="component" value="Unassembled WGS sequence"/>
</dbReference>
<dbReference type="WBParaSite" id="GPLIN_000921700">
    <property type="protein sequence ID" value="GPLIN_000921700"/>
    <property type="gene ID" value="GPLIN_000921700"/>
</dbReference>
<dbReference type="AlphaFoldDB" id="A0A183C8M1"/>
<accession>A0A183C8M1</accession>
<reference evidence="1" key="1">
    <citation type="submission" date="2014-05" db="EMBL/GenBank/DDBJ databases">
        <title>The genome and life-stage specific transcriptomes of Globodera pallida elucidate key aspects of plant parasitism by a cyst nematode.</title>
        <authorList>
            <person name="Cotton J.A."/>
            <person name="Lilley C.J."/>
            <person name="Jones L.M."/>
            <person name="Kikuchi T."/>
            <person name="Reid A.J."/>
            <person name="Thorpe P."/>
            <person name="Tsai I.J."/>
            <person name="Beasley H."/>
            <person name="Blok V."/>
            <person name="Cock P.J.A."/>
            <person name="Van den Akker S.E."/>
            <person name="Holroyd N."/>
            <person name="Hunt M."/>
            <person name="Mantelin S."/>
            <person name="Naghra H."/>
            <person name="Pain A."/>
            <person name="Palomares-Rius J.E."/>
            <person name="Zarowiecki M."/>
            <person name="Berriman M."/>
            <person name="Jones J.T."/>
            <person name="Urwin P.E."/>
        </authorList>
    </citation>
    <scope>NUCLEOTIDE SEQUENCE [LARGE SCALE GENOMIC DNA]</scope>
    <source>
        <strain evidence="1">Lindley</strain>
    </source>
</reference>
<reference evidence="2" key="2">
    <citation type="submission" date="2016-06" db="UniProtKB">
        <authorList>
            <consortium name="WormBaseParasite"/>
        </authorList>
    </citation>
    <scope>IDENTIFICATION</scope>
</reference>